<dbReference type="AlphaFoldDB" id="X1E317"/>
<dbReference type="InterPro" id="IPR047650">
    <property type="entry name" value="Transpos_IS110"/>
</dbReference>
<dbReference type="GO" id="GO:0003677">
    <property type="term" value="F:DNA binding"/>
    <property type="evidence" value="ECO:0007669"/>
    <property type="project" value="InterPro"/>
</dbReference>
<dbReference type="PANTHER" id="PTHR33055:SF3">
    <property type="entry name" value="PUTATIVE TRANSPOSASE FOR IS117-RELATED"/>
    <property type="match status" value="1"/>
</dbReference>
<dbReference type="GO" id="GO:0004803">
    <property type="term" value="F:transposase activity"/>
    <property type="evidence" value="ECO:0007669"/>
    <property type="project" value="InterPro"/>
</dbReference>
<dbReference type="GO" id="GO:0006313">
    <property type="term" value="P:DNA transposition"/>
    <property type="evidence" value="ECO:0007669"/>
    <property type="project" value="InterPro"/>
</dbReference>
<gene>
    <name evidence="2" type="ORF">S01H4_60228</name>
</gene>
<dbReference type="Pfam" id="PF02371">
    <property type="entry name" value="Transposase_20"/>
    <property type="match status" value="1"/>
</dbReference>
<proteinExistence type="predicted"/>
<comment type="caution">
    <text evidence="2">The sequence shown here is derived from an EMBL/GenBank/DDBJ whole genome shotgun (WGS) entry which is preliminary data.</text>
</comment>
<sequence>DSAAALQKYAGIAPVTERSGKKHWVHWRWQCPTFLRQTFVEWAAQTINKSFWAGAYYRQQRDKGCTYQAAVRALAFKWIRILYRCWQTRTPYNESVYLNALKRRGSPLLNPSTTVKMT</sequence>
<feature type="domain" description="Transposase IS116/IS110/IS902 C-terminal" evidence="1">
    <location>
        <begin position="2"/>
        <end position="57"/>
    </location>
</feature>
<evidence type="ECO:0000313" key="2">
    <source>
        <dbReference type="EMBL" id="GAH14810.1"/>
    </source>
</evidence>
<dbReference type="PANTHER" id="PTHR33055">
    <property type="entry name" value="TRANSPOSASE FOR INSERTION SEQUENCE ELEMENT IS1111A"/>
    <property type="match status" value="1"/>
</dbReference>
<dbReference type="InterPro" id="IPR003346">
    <property type="entry name" value="Transposase_20"/>
</dbReference>
<accession>X1E317</accession>
<dbReference type="EMBL" id="BART01035469">
    <property type="protein sequence ID" value="GAH14810.1"/>
    <property type="molecule type" value="Genomic_DNA"/>
</dbReference>
<name>X1E317_9ZZZZ</name>
<protein>
    <recommendedName>
        <fullName evidence="1">Transposase IS116/IS110/IS902 C-terminal domain-containing protein</fullName>
    </recommendedName>
</protein>
<evidence type="ECO:0000259" key="1">
    <source>
        <dbReference type="Pfam" id="PF02371"/>
    </source>
</evidence>
<organism evidence="2">
    <name type="scientific">marine sediment metagenome</name>
    <dbReference type="NCBI Taxonomy" id="412755"/>
    <lineage>
        <taxon>unclassified sequences</taxon>
        <taxon>metagenomes</taxon>
        <taxon>ecological metagenomes</taxon>
    </lineage>
</organism>
<feature type="non-terminal residue" evidence="2">
    <location>
        <position position="1"/>
    </location>
</feature>
<reference evidence="2" key="1">
    <citation type="journal article" date="2014" name="Front. Microbiol.">
        <title>High frequency of phylogenetically diverse reductive dehalogenase-homologous genes in deep subseafloor sedimentary metagenomes.</title>
        <authorList>
            <person name="Kawai M."/>
            <person name="Futagami T."/>
            <person name="Toyoda A."/>
            <person name="Takaki Y."/>
            <person name="Nishi S."/>
            <person name="Hori S."/>
            <person name="Arai W."/>
            <person name="Tsubouchi T."/>
            <person name="Morono Y."/>
            <person name="Uchiyama I."/>
            <person name="Ito T."/>
            <person name="Fujiyama A."/>
            <person name="Inagaki F."/>
            <person name="Takami H."/>
        </authorList>
    </citation>
    <scope>NUCLEOTIDE SEQUENCE</scope>
    <source>
        <strain evidence="2">Expedition CK06-06</strain>
    </source>
</reference>